<feature type="region of interest" description="Disordered" evidence="2">
    <location>
        <begin position="118"/>
        <end position="149"/>
    </location>
</feature>
<organism evidence="4 5">
    <name type="scientific">Nyssa sinensis</name>
    <dbReference type="NCBI Taxonomy" id="561372"/>
    <lineage>
        <taxon>Eukaryota</taxon>
        <taxon>Viridiplantae</taxon>
        <taxon>Streptophyta</taxon>
        <taxon>Embryophyta</taxon>
        <taxon>Tracheophyta</taxon>
        <taxon>Spermatophyta</taxon>
        <taxon>Magnoliopsida</taxon>
        <taxon>eudicotyledons</taxon>
        <taxon>Gunneridae</taxon>
        <taxon>Pentapetalae</taxon>
        <taxon>asterids</taxon>
        <taxon>Cornales</taxon>
        <taxon>Nyssaceae</taxon>
        <taxon>Nyssa</taxon>
    </lineage>
</organism>
<evidence type="ECO:0000256" key="1">
    <source>
        <dbReference type="PROSITE-ProRule" id="PRU00175"/>
    </source>
</evidence>
<evidence type="ECO:0000259" key="3">
    <source>
        <dbReference type="PROSITE" id="PS50089"/>
    </source>
</evidence>
<evidence type="ECO:0000313" key="5">
    <source>
        <dbReference type="Proteomes" id="UP000325577"/>
    </source>
</evidence>
<dbReference type="GO" id="GO:0004842">
    <property type="term" value="F:ubiquitin-protein transferase activity"/>
    <property type="evidence" value="ECO:0007669"/>
    <property type="project" value="InterPro"/>
</dbReference>
<dbReference type="Gene3D" id="3.30.40.10">
    <property type="entry name" value="Zinc/RING finger domain, C3HC4 (zinc finger)"/>
    <property type="match status" value="1"/>
</dbReference>
<dbReference type="OrthoDB" id="8062037at2759"/>
<dbReference type="InterPro" id="IPR033276">
    <property type="entry name" value="BB"/>
</dbReference>
<feature type="domain" description="RING-type" evidence="3">
    <location>
        <begin position="200"/>
        <end position="241"/>
    </location>
</feature>
<dbReference type="SMART" id="SM00184">
    <property type="entry name" value="RING"/>
    <property type="match status" value="1"/>
</dbReference>
<dbReference type="Proteomes" id="UP000325577">
    <property type="component" value="Linkage Group LG18"/>
</dbReference>
<dbReference type="Pfam" id="PF13639">
    <property type="entry name" value="zf-RING_2"/>
    <property type="match status" value="1"/>
</dbReference>
<keyword evidence="1" id="KW-0863">Zinc-finger</keyword>
<keyword evidence="1" id="KW-0862">Zinc</keyword>
<dbReference type="EMBL" id="CM018041">
    <property type="protein sequence ID" value="KAA8533767.1"/>
    <property type="molecule type" value="Genomic_DNA"/>
</dbReference>
<dbReference type="FunFam" id="3.30.40.10:FF:000226">
    <property type="entry name" value="E3 ubiquitin ligase BIG BROTHER"/>
    <property type="match status" value="1"/>
</dbReference>
<dbReference type="PANTHER" id="PTHR46400:SF14">
    <property type="entry name" value="E3 UBIQUITIN LIGASE BIG BROTHER-LIKE"/>
    <property type="match status" value="1"/>
</dbReference>
<dbReference type="GO" id="GO:0031624">
    <property type="term" value="F:ubiquitin conjugating enzyme binding"/>
    <property type="evidence" value="ECO:0007669"/>
    <property type="project" value="TreeGrafter"/>
</dbReference>
<reference evidence="4 5" key="1">
    <citation type="submission" date="2019-09" db="EMBL/GenBank/DDBJ databases">
        <title>A chromosome-level genome assembly of the Chinese tupelo Nyssa sinensis.</title>
        <authorList>
            <person name="Yang X."/>
            <person name="Kang M."/>
            <person name="Yang Y."/>
            <person name="Xiong H."/>
            <person name="Wang M."/>
            <person name="Zhang Z."/>
            <person name="Wang Z."/>
            <person name="Wu H."/>
            <person name="Ma T."/>
            <person name="Liu J."/>
            <person name="Xi Z."/>
        </authorList>
    </citation>
    <scope>NUCLEOTIDE SEQUENCE [LARGE SCALE GENOMIC DNA]</scope>
    <source>
        <strain evidence="4">J267</strain>
        <tissue evidence="4">Leaf</tissue>
    </source>
</reference>
<feature type="region of interest" description="Disordered" evidence="2">
    <location>
        <begin position="51"/>
        <end position="85"/>
    </location>
</feature>
<name>A0A5J5AWA0_9ASTE</name>
<protein>
    <recommendedName>
        <fullName evidence="3">RING-type domain-containing protein</fullName>
    </recommendedName>
</protein>
<keyword evidence="1" id="KW-0479">Metal-binding</keyword>
<sequence>MIRNEEVHGQYLGATLSAEIAENFKELFPEHADLSYEEVLQQQESVYQSLQGNNRNRGPTSDNGQTNDSNQFSRQEGESSRSISVESQIALDEALAKSLELGDDLDGWYISESVDNAAGNTGETSSGIPASSRATPARSESPNVRQDDIDPDEMTYEQLQSLGDSVGVESKGLSEELILRLPSFKYKTGLFSKKKNIEECVICYMKYKKGDYLTTLPCAHQYHSKCITTWLKINKNCPVCQEEVREH</sequence>
<evidence type="ECO:0000256" key="2">
    <source>
        <dbReference type="SAM" id="MobiDB-lite"/>
    </source>
</evidence>
<dbReference type="GO" id="GO:0048437">
    <property type="term" value="P:floral organ development"/>
    <property type="evidence" value="ECO:0007669"/>
    <property type="project" value="TreeGrafter"/>
</dbReference>
<dbReference type="AlphaFoldDB" id="A0A5J5AWA0"/>
<evidence type="ECO:0000313" key="4">
    <source>
        <dbReference type="EMBL" id="KAA8533767.1"/>
    </source>
</evidence>
<accession>A0A5J5AWA0</accession>
<dbReference type="GO" id="GO:0046621">
    <property type="term" value="P:negative regulation of organ growth"/>
    <property type="evidence" value="ECO:0007669"/>
    <property type="project" value="InterPro"/>
</dbReference>
<dbReference type="PANTHER" id="PTHR46400">
    <property type="entry name" value="RING/U-BOX SUPERFAMILY PROTEIN"/>
    <property type="match status" value="1"/>
</dbReference>
<feature type="compositionally biased region" description="Polar residues" evidence="2">
    <location>
        <begin position="118"/>
        <end position="144"/>
    </location>
</feature>
<proteinExistence type="predicted"/>
<dbReference type="GO" id="GO:0016567">
    <property type="term" value="P:protein ubiquitination"/>
    <property type="evidence" value="ECO:0007669"/>
    <property type="project" value="InterPro"/>
</dbReference>
<dbReference type="PROSITE" id="PS50089">
    <property type="entry name" value="ZF_RING_2"/>
    <property type="match status" value="1"/>
</dbReference>
<gene>
    <name evidence="4" type="ORF">F0562_031284</name>
</gene>
<dbReference type="GO" id="GO:0008270">
    <property type="term" value="F:zinc ion binding"/>
    <property type="evidence" value="ECO:0007669"/>
    <property type="project" value="UniProtKB-KW"/>
</dbReference>
<dbReference type="SUPFAM" id="SSF57850">
    <property type="entry name" value="RING/U-box"/>
    <property type="match status" value="1"/>
</dbReference>
<dbReference type="InterPro" id="IPR013083">
    <property type="entry name" value="Znf_RING/FYVE/PHD"/>
</dbReference>
<keyword evidence="5" id="KW-1185">Reference proteome</keyword>
<dbReference type="InterPro" id="IPR001841">
    <property type="entry name" value="Znf_RING"/>
</dbReference>